<name>A0ABQ9G2A5_9NEOP</name>
<keyword evidence="1" id="KW-0479">Metal-binding</keyword>
<evidence type="ECO:0000259" key="4">
    <source>
        <dbReference type="Pfam" id="PF04500"/>
    </source>
</evidence>
<dbReference type="InterPro" id="IPR007588">
    <property type="entry name" value="Znf_FLYWCH"/>
</dbReference>
<proteinExistence type="predicted"/>
<evidence type="ECO:0000256" key="2">
    <source>
        <dbReference type="ARBA" id="ARBA00022771"/>
    </source>
</evidence>
<evidence type="ECO:0000313" key="6">
    <source>
        <dbReference type="Proteomes" id="UP001159363"/>
    </source>
</evidence>
<accession>A0ABQ9G2A5</accession>
<feature type="domain" description="FLYWCH-type" evidence="4">
    <location>
        <begin position="118"/>
        <end position="177"/>
    </location>
</feature>
<dbReference type="Gene3D" id="2.20.25.240">
    <property type="match status" value="2"/>
</dbReference>
<protein>
    <recommendedName>
        <fullName evidence="4">FLYWCH-type domain-containing protein</fullName>
    </recommendedName>
</protein>
<keyword evidence="2" id="KW-0863">Zinc-finger</keyword>
<evidence type="ECO:0000313" key="5">
    <source>
        <dbReference type="EMBL" id="KAJ8866610.1"/>
    </source>
</evidence>
<organism evidence="5 6">
    <name type="scientific">Dryococelus australis</name>
    <dbReference type="NCBI Taxonomy" id="614101"/>
    <lineage>
        <taxon>Eukaryota</taxon>
        <taxon>Metazoa</taxon>
        <taxon>Ecdysozoa</taxon>
        <taxon>Arthropoda</taxon>
        <taxon>Hexapoda</taxon>
        <taxon>Insecta</taxon>
        <taxon>Pterygota</taxon>
        <taxon>Neoptera</taxon>
        <taxon>Polyneoptera</taxon>
        <taxon>Phasmatodea</taxon>
        <taxon>Verophasmatodea</taxon>
        <taxon>Anareolatae</taxon>
        <taxon>Phasmatidae</taxon>
        <taxon>Eurycanthinae</taxon>
        <taxon>Dryococelus</taxon>
    </lineage>
</organism>
<evidence type="ECO:0000256" key="3">
    <source>
        <dbReference type="ARBA" id="ARBA00022833"/>
    </source>
</evidence>
<dbReference type="EMBL" id="JARBHB010000016">
    <property type="protein sequence ID" value="KAJ8866610.1"/>
    <property type="molecule type" value="Genomic_DNA"/>
</dbReference>
<feature type="domain" description="FLYWCH-type" evidence="4">
    <location>
        <begin position="42"/>
        <end position="98"/>
    </location>
</feature>
<gene>
    <name evidence="5" type="ORF">PR048_032470</name>
</gene>
<keyword evidence="6" id="KW-1185">Reference proteome</keyword>
<sequence length="263" mass="31145">MALVCTLTTVWLHHGMYTKSPQEPALQITMGLLHILHSRRPSKKGNLQLVVDGFIFHSEKRRGLRQYWQCIYSQKTKCRARVITSGQGLELRHDLHNHEAHTENIKHKLTWHSSLVQFVESARGNPQLIFNGFLFNSEYRRGMRQFWQCSFCQKTKCRARVVTDDTRLEVRYNQHNHEPHTDIIEKKLVWNAMRLRLQQQKMHPMQAIQNLPNLTISRLLVWLAWPVFVSVSRRVVVEQCQEMLHIVFAVMEMGVVQQLEYRQ</sequence>
<reference evidence="5 6" key="1">
    <citation type="submission" date="2023-02" db="EMBL/GenBank/DDBJ databases">
        <title>LHISI_Scaffold_Assembly.</title>
        <authorList>
            <person name="Stuart O.P."/>
            <person name="Cleave R."/>
            <person name="Magrath M.J.L."/>
            <person name="Mikheyev A.S."/>
        </authorList>
    </citation>
    <scope>NUCLEOTIDE SEQUENCE [LARGE SCALE GENOMIC DNA]</scope>
    <source>
        <strain evidence="5">Daus_M_001</strain>
        <tissue evidence="5">Leg muscle</tissue>
    </source>
</reference>
<comment type="caution">
    <text evidence="5">The sequence shown here is derived from an EMBL/GenBank/DDBJ whole genome shotgun (WGS) entry which is preliminary data.</text>
</comment>
<keyword evidence="3" id="KW-0862">Zinc</keyword>
<evidence type="ECO:0000256" key="1">
    <source>
        <dbReference type="ARBA" id="ARBA00022723"/>
    </source>
</evidence>
<dbReference type="Pfam" id="PF04500">
    <property type="entry name" value="FLYWCH"/>
    <property type="match status" value="2"/>
</dbReference>
<dbReference type="Proteomes" id="UP001159363">
    <property type="component" value="Chromosome 15"/>
</dbReference>